<dbReference type="Pfam" id="PF12833">
    <property type="entry name" value="HTH_18"/>
    <property type="match status" value="1"/>
</dbReference>
<dbReference type="SUPFAM" id="SSF51182">
    <property type="entry name" value="RmlC-like cupins"/>
    <property type="match status" value="1"/>
</dbReference>
<dbReference type="SMART" id="SM00342">
    <property type="entry name" value="HTH_ARAC"/>
    <property type="match status" value="1"/>
</dbReference>
<evidence type="ECO:0000313" key="6">
    <source>
        <dbReference type="Proteomes" id="UP000320386"/>
    </source>
</evidence>
<organism evidence="5 6">
    <name type="scientific">Mucisphaera calidilacus</name>
    <dbReference type="NCBI Taxonomy" id="2527982"/>
    <lineage>
        <taxon>Bacteria</taxon>
        <taxon>Pseudomonadati</taxon>
        <taxon>Planctomycetota</taxon>
        <taxon>Phycisphaerae</taxon>
        <taxon>Phycisphaerales</taxon>
        <taxon>Phycisphaeraceae</taxon>
        <taxon>Mucisphaera</taxon>
    </lineage>
</organism>
<sequence>MPTAPASRQAGFGFNGNYMDIEPMAAPHQHLDIEIDFILEGGAEYTIANKHIRLIPGHLLIFWSTIPHQVKRFEPETKGCYLHLPIMEFFHWNLKSDLVARVSSCETVLIESGRYYELDRNLFKLWVEDFLSPGFKNSLAVRRQLMNEIEYRFRRVEPDAINAMPTVLNGPVPDVVIEMAKCIASDCCAPCFTVQTVAQQVELNERYAMTLFKKSLGMTIHEFILRHRVAHAQYLLATTDQTVLAVGLESGFGSQSSFYAAFKRYAKLAPADYREQLHSSN</sequence>
<keyword evidence="6" id="KW-1185">Reference proteome</keyword>
<dbReference type="PROSITE" id="PS00041">
    <property type="entry name" value="HTH_ARAC_FAMILY_1"/>
    <property type="match status" value="1"/>
</dbReference>
<evidence type="ECO:0000313" key="5">
    <source>
        <dbReference type="EMBL" id="QDU72641.1"/>
    </source>
</evidence>
<dbReference type="PANTHER" id="PTHR43280:SF14">
    <property type="entry name" value="MELIBIOSE OPERON REGULATORY PROTEIN"/>
    <property type="match status" value="1"/>
</dbReference>
<proteinExistence type="predicted"/>
<feature type="domain" description="HTH araC/xylS-type" evidence="4">
    <location>
        <begin position="173"/>
        <end position="276"/>
    </location>
</feature>
<evidence type="ECO:0000259" key="4">
    <source>
        <dbReference type="PROSITE" id="PS01124"/>
    </source>
</evidence>
<dbReference type="GO" id="GO:0003700">
    <property type="term" value="F:DNA-binding transcription factor activity"/>
    <property type="evidence" value="ECO:0007669"/>
    <property type="project" value="InterPro"/>
</dbReference>
<dbReference type="InterPro" id="IPR009057">
    <property type="entry name" value="Homeodomain-like_sf"/>
</dbReference>
<gene>
    <name evidence="5" type="primary">melR_2</name>
    <name evidence="5" type="ORF">Pan265_25130</name>
</gene>
<evidence type="ECO:0000256" key="3">
    <source>
        <dbReference type="ARBA" id="ARBA00023163"/>
    </source>
</evidence>
<protein>
    <submittedName>
        <fullName evidence="5">Melibiose operon regulatory protein</fullName>
    </submittedName>
</protein>
<dbReference type="Gene3D" id="1.10.10.60">
    <property type="entry name" value="Homeodomain-like"/>
    <property type="match status" value="2"/>
</dbReference>
<dbReference type="GO" id="GO:0043565">
    <property type="term" value="F:sequence-specific DNA binding"/>
    <property type="evidence" value="ECO:0007669"/>
    <property type="project" value="InterPro"/>
</dbReference>
<dbReference type="KEGG" id="mcad:Pan265_25130"/>
<evidence type="ECO:0000256" key="1">
    <source>
        <dbReference type="ARBA" id="ARBA00023015"/>
    </source>
</evidence>
<dbReference type="Gene3D" id="2.60.120.10">
    <property type="entry name" value="Jelly Rolls"/>
    <property type="match status" value="1"/>
</dbReference>
<accession>A0A518C089</accession>
<name>A0A518C089_9BACT</name>
<dbReference type="EMBL" id="CP036280">
    <property type="protein sequence ID" value="QDU72641.1"/>
    <property type="molecule type" value="Genomic_DNA"/>
</dbReference>
<dbReference type="InterPro" id="IPR018060">
    <property type="entry name" value="HTH_AraC"/>
</dbReference>
<dbReference type="OrthoDB" id="9799319at2"/>
<dbReference type="Proteomes" id="UP000320386">
    <property type="component" value="Chromosome"/>
</dbReference>
<dbReference type="RefSeq" id="WP_145446809.1">
    <property type="nucleotide sequence ID" value="NZ_CP036280.1"/>
</dbReference>
<dbReference type="InterPro" id="IPR011051">
    <property type="entry name" value="RmlC_Cupin_sf"/>
</dbReference>
<keyword evidence="1" id="KW-0805">Transcription regulation</keyword>
<dbReference type="PANTHER" id="PTHR43280">
    <property type="entry name" value="ARAC-FAMILY TRANSCRIPTIONAL REGULATOR"/>
    <property type="match status" value="1"/>
</dbReference>
<dbReference type="AlphaFoldDB" id="A0A518C089"/>
<keyword evidence="2" id="KW-0238">DNA-binding</keyword>
<dbReference type="InterPro" id="IPR014710">
    <property type="entry name" value="RmlC-like_jellyroll"/>
</dbReference>
<dbReference type="SUPFAM" id="SSF46689">
    <property type="entry name" value="Homeodomain-like"/>
    <property type="match status" value="1"/>
</dbReference>
<dbReference type="InterPro" id="IPR018062">
    <property type="entry name" value="HTH_AraC-typ_CS"/>
</dbReference>
<dbReference type="PROSITE" id="PS01124">
    <property type="entry name" value="HTH_ARAC_FAMILY_2"/>
    <property type="match status" value="1"/>
</dbReference>
<evidence type="ECO:0000256" key="2">
    <source>
        <dbReference type="ARBA" id="ARBA00023125"/>
    </source>
</evidence>
<keyword evidence="3" id="KW-0804">Transcription</keyword>
<reference evidence="5 6" key="1">
    <citation type="submission" date="2019-02" db="EMBL/GenBank/DDBJ databases">
        <title>Deep-cultivation of Planctomycetes and their phenomic and genomic characterization uncovers novel biology.</title>
        <authorList>
            <person name="Wiegand S."/>
            <person name="Jogler M."/>
            <person name="Boedeker C."/>
            <person name="Pinto D."/>
            <person name="Vollmers J."/>
            <person name="Rivas-Marin E."/>
            <person name="Kohn T."/>
            <person name="Peeters S.H."/>
            <person name="Heuer A."/>
            <person name="Rast P."/>
            <person name="Oberbeckmann S."/>
            <person name="Bunk B."/>
            <person name="Jeske O."/>
            <person name="Meyerdierks A."/>
            <person name="Storesund J.E."/>
            <person name="Kallscheuer N."/>
            <person name="Luecker S."/>
            <person name="Lage O.M."/>
            <person name="Pohl T."/>
            <person name="Merkel B.J."/>
            <person name="Hornburger P."/>
            <person name="Mueller R.-W."/>
            <person name="Bruemmer F."/>
            <person name="Labrenz M."/>
            <person name="Spormann A.M."/>
            <person name="Op den Camp H."/>
            <person name="Overmann J."/>
            <person name="Amann R."/>
            <person name="Jetten M.S.M."/>
            <person name="Mascher T."/>
            <person name="Medema M.H."/>
            <person name="Devos D.P."/>
            <person name="Kaster A.-K."/>
            <person name="Ovreas L."/>
            <person name="Rohde M."/>
            <person name="Galperin M.Y."/>
            <person name="Jogler C."/>
        </authorList>
    </citation>
    <scope>NUCLEOTIDE SEQUENCE [LARGE SCALE GENOMIC DNA]</scope>
    <source>
        <strain evidence="5 6">Pan265</strain>
    </source>
</reference>